<organism evidence="1 2">
    <name type="scientific">Candidatus Woesebacteria bacterium GW2011_GWB1_39_12</name>
    <dbReference type="NCBI Taxonomy" id="1618574"/>
    <lineage>
        <taxon>Bacteria</taxon>
        <taxon>Candidatus Woeseibacteriota</taxon>
    </lineage>
</organism>
<gene>
    <name evidence="1" type="ORF">UT24_C0016G0028</name>
</gene>
<name>A0A0G0M7P4_9BACT</name>
<reference evidence="1 2" key="1">
    <citation type="journal article" date="2015" name="Nature">
        <title>rRNA introns, odd ribosomes, and small enigmatic genomes across a large radiation of phyla.</title>
        <authorList>
            <person name="Brown C.T."/>
            <person name="Hug L.A."/>
            <person name="Thomas B.C."/>
            <person name="Sharon I."/>
            <person name="Castelle C.J."/>
            <person name="Singh A."/>
            <person name="Wilkins M.J."/>
            <person name="Williams K.H."/>
            <person name="Banfield J.F."/>
        </authorList>
    </citation>
    <scope>NUCLEOTIDE SEQUENCE [LARGE SCALE GENOMIC DNA]</scope>
</reference>
<dbReference type="AlphaFoldDB" id="A0A0G0M7P4"/>
<proteinExistence type="predicted"/>
<dbReference type="Proteomes" id="UP000033881">
    <property type="component" value="Unassembled WGS sequence"/>
</dbReference>
<evidence type="ECO:0000313" key="1">
    <source>
        <dbReference type="EMBL" id="KKR00139.1"/>
    </source>
</evidence>
<protein>
    <submittedName>
        <fullName evidence="1">Uncharacterized protein</fullName>
    </submittedName>
</protein>
<evidence type="ECO:0000313" key="2">
    <source>
        <dbReference type="Proteomes" id="UP000033881"/>
    </source>
</evidence>
<dbReference type="STRING" id="1618574.UT24_C0016G0028"/>
<dbReference type="EMBL" id="LBWB01000016">
    <property type="protein sequence ID" value="KKR00139.1"/>
    <property type="molecule type" value="Genomic_DNA"/>
</dbReference>
<accession>A0A0G0M7P4</accession>
<comment type="caution">
    <text evidence="1">The sequence shown here is derived from an EMBL/GenBank/DDBJ whole genome shotgun (WGS) entry which is preliminary data.</text>
</comment>
<sequence>MKYPYLLLNGVLYLCIDDDYLNKRKREKEKNTLRLTGKSKFVKLSSPLAGNIREKILNAIKGLVELYNELKLSV</sequence>